<evidence type="ECO:0000313" key="2">
    <source>
        <dbReference type="Proteomes" id="UP000034150"/>
    </source>
</evidence>
<protein>
    <submittedName>
        <fullName evidence="1">Uncharacterized protein</fullName>
    </submittedName>
</protein>
<comment type="caution">
    <text evidence="1">The sequence shown here is derived from an EMBL/GenBank/DDBJ whole genome shotgun (WGS) entry which is preliminary data.</text>
</comment>
<dbReference type="AlphaFoldDB" id="A0A0M2JY06"/>
<dbReference type="RefSeq" id="WP_046363099.1">
    <property type="nucleotide sequence ID" value="NZ_LAUZ02000035.1"/>
</dbReference>
<evidence type="ECO:0000313" key="1">
    <source>
        <dbReference type="EMBL" id="KKF01967.1"/>
    </source>
</evidence>
<dbReference type="OrthoDB" id="3699922at2"/>
<sequence>MATEQTVSAGGCEVVELDSEHGLELFDQTARSYMGISGAQFLELWDSGKFDGVDWDDVQGLAQVAIALPFAGR</sequence>
<accession>A0A0M2JY06</accession>
<gene>
    <name evidence="1" type="ORF">WN67_11030</name>
</gene>
<dbReference type="PATRIC" id="fig|1807.13.peg.3230"/>
<name>A0A0M2JY06_9MYCO</name>
<dbReference type="EMBL" id="LAUZ02000035">
    <property type="protein sequence ID" value="KKF01967.1"/>
    <property type="molecule type" value="Genomic_DNA"/>
</dbReference>
<organism evidence="1 2">
    <name type="scientific">Mycolicibacterium obuense</name>
    <dbReference type="NCBI Taxonomy" id="1807"/>
    <lineage>
        <taxon>Bacteria</taxon>
        <taxon>Bacillati</taxon>
        <taxon>Actinomycetota</taxon>
        <taxon>Actinomycetes</taxon>
        <taxon>Mycobacteriales</taxon>
        <taxon>Mycobacteriaceae</taxon>
        <taxon>Mycolicibacterium</taxon>
    </lineage>
</organism>
<reference evidence="1 2" key="1">
    <citation type="journal article" date="2015" name="Genome Announc.">
        <title>Draft Genome Sequence of Mycobacterium obuense Strain UC1, Isolated from Patient Sputum.</title>
        <authorList>
            <person name="Greninger A.L."/>
            <person name="Cunningham G."/>
            <person name="Hsu E.D."/>
            <person name="Yu J.M."/>
            <person name="Chiu C.Y."/>
            <person name="Miller S."/>
        </authorList>
    </citation>
    <scope>NUCLEOTIDE SEQUENCE [LARGE SCALE GENOMIC DNA]</scope>
    <source>
        <strain evidence="1 2">UC1</strain>
    </source>
</reference>
<proteinExistence type="predicted"/>
<keyword evidence="2" id="KW-1185">Reference proteome</keyword>
<dbReference type="Proteomes" id="UP000034150">
    <property type="component" value="Unassembled WGS sequence"/>
</dbReference>